<proteinExistence type="predicted"/>
<accession>A0A6B3SUU7</accession>
<dbReference type="AlphaFoldDB" id="A0A6B3SUU7"/>
<keyword evidence="2" id="KW-1185">Reference proteome</keyword>
<dbReference type="RefSeq" id="WP_163968742.1">
    <property type="nucleotide sequence ID" value="NZ_JAAIVB010000085.1"/>
</dbReference>
<comment type="caution">
    <text evidence="1">The sequence shown here is derived from an EMBL/GenBank/DDBJ whole genome shotgun (WGS) entry which is preliminary data.</text>
</comment>
<dbReference type="Proteomes" id="UP000482155">
    <property type="component" value="Unassembled WGS sequence"/>
</dbReference>
<evidence type="ECO:0000313" key="1">
    <source>
        <dbReference type="EMBL" id="NEX64820.1"/>
    </source>
</evidence>
<protein>
    <submittedName>
        <fullName evidence="1">Uncharacterized protein</fullName>
    </submittedName>
</protein>
<evidence type="ECO:0000313" key="2">
    <source>
        <dbReference type="Proteomes" id="UP000482155"/>
    </source>
</evidence>
<dbReference type="EMBL" id="JAAIVB010000085">
    <property type="protein sequence ID" value="NEX64820.1"/>
    <property type="molecule type" value="Genomic_DNA"/>
</dbReference>
<gene>
    <name evidence="1" type="ORF">G3574_27380</name>
</gene>
<reference evidence="1 2" key="1">
    <citation type="submission" date="2020-02" db="EMBL/GenBank/DDBJ databases">
        <authorList>
            <person name="Kim M.K."/>
        </authorList>
    </citation>
    <scope>NUCLEOTIDE SEQUENCE [LARGE SCALE GENOMIC DNA]</scope>
    <source>
        <strain evidence="1 2">17J57-3</strain>
    </source>
</reference>
<sequence>MDGKTRMDRGAFEVIDLNGCKNLHDIKDAGGKYFVQELAGDSLRFG</sequence>
<name>A0A6B3SUU7_9BURK</name>
<organism evidence="1 2">
    <name type="scientific">Noviherbaspirillum galbum</name>
    <dbReference type="NCBI Taxonomy" id="2709383"/>
    <lineage>
        <taxon>Bacteria</taxon>
        <taxon>Pseudomonadati</taxon>
        <taxon>Pseudomonadota</taxon>
        <taxon>Betaproteobacteria</taxon>
        <taxon>Burkholderiales</taxon>
        <taxon>Oxalobacteraceae</taxon>
        <taxon>Noviherbaspirillum</taxon>
    </lineage>
</organism>